<organism evidence="2">
    <name type="scientific">Arion vulgaris</name>
    <dbReference type="NCBI Taxonomy" id="1028688"/>
    <lineage>
        <taxon>Eukaryota</taxon>
        <taxon>Metazoa</taxon>
        <taxon>Spiralia</taxon>
        <taxon>Lophotrochozoa</taxon>
        <taxon>Mollusca</taxon>
        <taxon>Gastropoda</taxon>
        <taxon>Heterobranchia</taxon>
        <taxon>Euthyneura</taxon>
        <taxon>Panpulmonata</taxon>
        <taxon>Eupulmonata</taxon>
        <taxon>Stylommatophora</taxon>
        <taxon>Helicina</taxon>
        <taxon>Arionoidea</taxon>
        <taxon>Arionidae</taxon>
        <taxon>Arion</taxon>
    </lineage>
</organism>
<sequence length="104" mass="11481">PIFRSPMSMPPRSLVTQSVHKDLTTGIGRYTSPVTGLPPISSQYSTTQSFPFRVNQFDNSPFTKSNPKEQRPTGDTKLLSTQPSSRHRAGSESHEHSGLHSTNN</sequence>
<gene>
    <name evidence="2" type="primary">ORF22966</name>
</gene>
<protein>
    <submittedName>
        <fullName evidence="2">Uncharacterized protein</fullName>
    </submittedName>
</protein>
<feature type="non-terminal residue" evidence="2">
    <location>
        <position position="1"/>
    </location>
</feature>
<feature type="region of interest" description="Disordered" evidence="1">
    <location>
        <begin position="53"/>
        <end position="104"/>
    </location>
</feature>
<reference evidence="2" key="1">
    <citation type="submission" date="2014-12" db="EMBL/GenBank/DDBJ databases">
        <title>Insight into the proteome of Arion vulgaris.</title>
        <authorList>
            <person name="Aradska J."/>
            <person name="Bulat T."/>
            <person name="Smidak R."/>
            <person name="Sarate P."/>
            <person name="Gangsoo J."/>
            <person name="Sialana F."/>
            <person name="Bilban M."/>
            <person name="Lubec G."/>
        </authorList>
    </citation>
    <scope>NUCLEOTIDE SEQUENCE</scope>
    <source>
        <tissue evidence="2">Skin</tissue>
    </source>
</reference>
<proteinExistence type="predicted"/>
<accession>A0A0B6YE90</accession>
<feature type="non-terminal residue" evidence="2">
    <location>
        <position position="104"/>
    </location>
</feature>
<feature type="compositionally biased region" description="Basic and acidic residues" evidence="1">
    <location>
        <begin position="89"/>
        <end position="98"/>
    </location>
</feature>
<feature type="compositionally biased region" description="Polar residues" evidence="1">
    <location>
        <begin position="53"/>
        <end position="65"/>
    </location>
</feature>
<dbReference type="AlphaFoldDB" id="A0A0B6YE90"/>
<dbReference type="EMBL" id="HACG01007638">
    <property type="protein sequence ID" value="CEK54503.1"/>
    <property type="molecule type" value="Transcribed_RNA"/>
</dbReference>
<evidence type="ECO:0000256" key="1">
    <source>
        <dbReference type="SAM" id="MobiDB-lite"/>
    </source>
</evidence>
<name>A0A0B6YE90_9EUPU</name>
<evidence type="ECO:0000313" key="2">
    <source>
        <dbReference type="EMBL" id="CEK54503.1"/>
    </source>
</evidence>